<feature type="compositionally biased region" description="Polar residues" evidence="1">
    <location>
        <begin position="1"/>
        <end position="10"/>
    </location>
</feature>
<dbReference type="OrthoDB" id="20872at2759"/>
<evidence type="ECO:0000313" key="5">
    <source>
        <dbReference type="RefSeq" id="XP_033576836.1"/>
    </source>
</evidence>
<dbReference type="GeneID" id="54457660"/>
<accession>A0A6A6YLW9</accession>
<dbReference type="InterPro" id="IPR029498">
    <property type="entry name" value="HeLo_dom"/>
</dbReference>
<name>A0A6A6YLW9_9PEZI</name>
<feature type="domain" description="Prion-inhibition and propagation HeLo" evidence="2">
    <location>
        <begin position="43"/>
        <end position="278"/>
    </location>
</feature>
<feature type="compositionally biased region" description="Basic and acidic residues" evidence="1">
    <location>
        <begin position="454"/>
        <end position="468"/>
    </location>
</feature>
<keyword evidence="4" id="KW-1185">Reference proteome</keyword>
<protein>
    <recommendedName>
        <fullName evidence="2">Prion-inhibition and propagation HeLo domain-containing protein</fullName>
    </recommendedName>
</protein>
<reference evidence="5" key="3">
    <citation type="submission" date="2025-04" db="UniProtKB">
        <authorList>
            <consortium name="RefSeq"/>
        </authorList>
    </citation>
    <scope>IDENTIFICATION</scope>
    <source>
        <strain evidence="5">CBS 304.34</strain>
    </source>
</reference>
<proteinExistence type="predicted"/>
<dbReference type="Proteomes" id="UP000504636">
    <property type="component" value="Unplaced"/>
</dbReference>
<reference evidence="5" key="2">
    <citation type="submission" date="2020-04" db="EMBL/GenBank/DDBJ databases">
        <authorList>
            <consortium name="NCBI Genome Project"/>
        </authorList>
    </citation>
    <scope>NUCLEOTIDE SEQUENCE</scope>
    <source>
        <strain evidence="5">CBS 304.34</strain>
    </source>
</reference>
<dbReference type="Gene3D" id="1.20.120.1020">
    <property type="entry name" value="Prion-inhibition and propagation, HeLo domain"/>
    <property type="match status" value="1"/>
</dbReference>
<evidence type="ECO:0000313" key="4">
    <source>
        <dbReference type="Proteomes" id="UP000504636"/>
    </source>
</evidence>
<organism evidence="3">
    <name type="scientific">Mytilinidion resinicola</name>
    <dbReference type="NCBI Taxonomy" id="574789"/>
    <lineage>
        <taxon>Eukaryota</taxon>
        <taxon>Fungi</taxon>
        <taxon>Dikarya</taxon>
        <taxon>Ascomycota</taxon>
        <taxon>Pezizomycotina</taxon>
        <taxon>Dothideomycetes</taxon>
        <taxon>Pleosporomycetidae</taxon>
        <taxon>Mytilinidiales</taxon>
        <taxon>Mytilinidiaceae</taxon>
        <taxon>Mytilinidion</taxon>
    </lineage>
</organism>
<feature type="compositionally biased region" description="Polar residues" evidence="1">
    <location>
        <begin position="356"/>
        <end position="373"/>
    </location>
</feature>
<evidence type="ECO:0000313" key="3">
    <source>
        <dbReference type="EMBL" id="KAF2809872.1"/>
    </source>
</evidence>
<dbReference type="Pfam" id="PF14479">
    <property type="entry name" value="HeLo"/>
    <property type="match status" value="1"/>
</dbReference>
<sequence>MSTTTTTTANGDPKDAPNAPSNTATHTATLETAIQEEQAAILASVIALTTLFSTAAEALTLIHPSASTHHQKLALTRLGLEQGRLLIFGDVVGISSPPATIATQFVPSHAGLTNPDPSAPINFGARDARLDEEDVRKKVEACLEEIVGRPEKLGREDMMATYGLKPSKRLGVGEQAVDLNRLEAFREKYALLQDLSHKKARIPMPRRGMSMVAQHWTVKDVDKFNGFINMVKAQVDELIDLFGVQEQVERGMKIDIKSLGWHPDLSGATMKRDWAKLKLIREACEGEYPLFVQATDMALRYINQELRGNAKLPLDFAEKEDKEKAPRRSLESPKRPGFLGLFSGSWGGKKKKGPQRSLSNAGQTQPAENTQRSMSEDMQKESLADLELVRSKSLSAMPGKNPVTIDSVLVQTTSNDSTLAEDDPDHVDYQLKHADTANSLVDRHDMWKGPGRVPTKDIRWAAKSNAEH</sequence>
<dbReference type="EMBL" id="MU003700">
    <property type="protein sequence ID" value="KAF2809872.1"/>
    <property type="molecule type" value="Genomic_DNA"/>
</dbReference>
<feature type="region of interest" description="Disordered" evidence="1">
    <location>
        <begin position="1"/>
        <end position="23"/>
    </location>
</feature>
<evidence type="ECO:0000259" key="2">
    <source>
        <dbReference type="Pfam" id="PF14479"/>
    </source>
</evidence>
<dbReference type="InterPro" id="IPR038305">
    <property type="entry name" value="HeLo_sf"/>
</dbReference>
<reference evidence="3 5" key="1">
    <citation type="journal article" date="2020" name="Stud. Mycol.">
        <title>101 Dothideomycetes genomes: a test case for predicting lifestyles and emergence of pathogens.</title>
        <authorList>
            <person name="Haridas S."/>
            <person name="Albert R."/>
            <person name="Binder M."/>
            <person name="Bloem J."/>
            <person name="Labutti K."/>
            <person name="Salamov A."/>
            <person name="Andreopoulos B."/>
            <person name="Baker S."/>
            <person name="Barry K."/>
            <person name="Bills G."/>
            <person name="Bluhm B."/>
            <person name="Cannon C."/>
            <person name="Castanera R."/>
            <person name="Culley D."/>
            <person name="Daum C."/>
            <person name="Ezra D."/>
            <person name="Gonzalez J."/>
            <person name="Henrissat B."/>
            <person name="Kuo A."/>
            <person name="Liang C."/>
            <person name="Lipzen A."/>
            <person name="Lutzoni F."/>
            <person name="Magnuson J."/>
            <person name="Mondo S."/>
            <person name="Nolan M."/>
            <person name="Ohm R."/>
            <person name="Pangilinan J."/>
            <person name="Park H.-J."/>
            <person name="Ramirez L."/>
            <person name="Alfaro M."/>
            <person name="Sun H."/>
            <person name="Tritt A."/>
            <person name="Yoshinaga Y."/>
            <person name="Zwiers L.-H."/>
            <person name="Turgeon B."/>
            <person name="Goodwin S."/>
            <person name="Spatafora J."/>
            <person name="Crous P."/>
            <person name="Grigoriev I."/>
        </authorList>
    </citation>
    <scope>NUCLEOTIDE SEQUENCE</scope>
    <source>
        <strain evidence="3 5">CBS 304.34</strain>
    </source>
</reference>
<feature type="region of interest" description="Disordered" evidence="1">
    <location>
        <begin position="442"/>
        <end position="468"/>
    </location>
</feature>
<dbReference type="AlphaFoldDB" id="A0A6A6YLW9"/>
<evidence type="ECO:0000256" key="1">
    <source>
        <dbReference type="SAM" id="MobiDB-lite"/>
    </source>
</evidence>
<gene>
    <name evidence="3 5" type="ORF">BDZ99DRAFT_415835</name>
</gene>
<feature type="region of interest" description="Disordered" evidence="1">
    <location>
        <begin position="317"/>
        <end position="380"/>
    </location>
</feature>
<feature type="compositionally biased region" description="Basic and acidic residues" evidence="1">
    <location>
        <begin position="317"/>
        <end position="334"/>
    </location>
</feature>
<dbReference type="RefSeq" id="XP_033576836.1">
    <property type="nucleotide sequence ID" value="XM_033716767.1"/>
</dbReference>